<dbReference type="Gene3D" id="3.40.50.410">
    <property type="entry name" value="von Willebrand factor, type A domain"/>
    <property type="match status" value="1"/>
</dbReference>
<dbReference type="Proteomes" id="UP001055286">
    <property type="component" value="Unassembled WGS sequence"/>
</dbReference>
<dbReference type="EMBL" id="BPQJ01000018">
    <property type="protein sequence ID" value="GJD63598.1"/>
    <property type="molecule type" value="Genomic_DNA"/>
</dbReference>
<comment type="caution">
    <text evidence="12">The sequence shown here is derived from an EMBL/GenBank/DDBJ whole genome shotgun (WGS) entry which is preliminary data.</text>
</comment>
<evidence type="ECO:0000256" key="8">
    <source>
        <dbReference type="ARBA" id="ARBA00023026"/>
    </source>
</evidence>
<name>A0AA37HDC5_9HYPH</name>
<dbReference type="PANTHER" id="PTHR38340:SF1">
    <property type="entry name" value="S-LAYER PROTEIN"/>
    <property type="match status" value="1"/>
</dbReference>
<dbReference type="SMART" id="SM00327">
    <property type="entry name" value="VWA"/>
    <property type="match status" value="1"/>
</dbReference>
<dbReference type="InterPro" id="IPR003995">
    <property type="entry name" value="RTX_toxin_determinant-A"/>
</dbReference>
<dbReference type="InterPro" id="IPR038081">
    <property type="entry name" value="CalX-like_sf"/>
</dbReference>
<evidence type="ECO:0000313" key="13">
    <source>
        <dbReference type="Proteomes" id="UP001055286"/>
    </source>
</evidence>
<protein>
    <recommendedName>
        <fullName evidence="11">VWFA domain-containing protein</fullName>
    </recommendedName>
</protein>
<feature type="region of interest" description="Disordered" evidence="10">
    <location>
        <begin position="549"/>
        <end position="575"/>
    </location>
</feature>
<evidence type="ECO:0000256" key="10">
    <source>
        <dbReference type="SAM" id="MobiDB-lite"/>
    </source>
</evidence>
<dbReference type="InterPro" id="IPR011049">
    <property type="entry name" value="Serralysin-like_metalloprot_C"/>
</dbReference>
<keyword evidence="4" id="KW-0800">Toxin</keyword>
<evidence type="ECO:0000256" key="7">
    <source>
        <dbReference type="ARBA" id="ARBA00022837"/>
    </source>
</evidence>
<comment type="subcellular location">
    <subcellularLocation>
        <location evidence="1">Membrane</location>
    </subcellularLocation>
    <subcellularLocation>
        <location evidence="2">Secreted</location>
    </subcellularLocation>
</comment>
<evidence type="ECO:0000313" key="12">
    <source>
        <dbReference type="EMBL" id="GJD63598.1"/>
    </source>
</evidence>
<keyword evidence="8" id="KW-0843">Virulence</keyword>
<proteinExistence type="predicted"/>
<accession>A0AA37HDC5</accession>
<dbReference type="GO" id="GO:0005509">
    <property type="term" value="F:calcium ion binding"/>
    <property type="evidence" value="ECO:0007669"/>
    <property type="project" value="InterPro"/>
</dbReference>
<dbReference type="PANTHER" id="PTHR38340">
    <property type="entry name" value="S-LAYER PROTEIN"/>
    <property type="match status" value="1"/>
</dbReference>
<dbReference type="Gene3D" id="2.60.40.2030">
    <property type="match status" value="1"/>
</dbReference>
<dbReference type="PROSITE" id="PS00330">
    <property type="entry name" value="HEMOLYSIN_CALCIUM"/>
    <property type="match status" value="5"/>
</dbReference>
<keyword evidence="6" id="KW-0677">Repeat</keyword>
<gene>
    <name evidence="12" type="ORF">MPEAHAMD_3768</name>
</gene>
<evidence type="ECO:0000259" key="11">
    <source>
        <dbReference type="PROSITE" id="PS50234"/>
    </source>
</evidence>
<dbReference type="CDD" id="cd00198">
    <property type="entry name" value="vWFA"/>
    <property type="match status" value="1"/>
</dbReference>
<dbReference type="InterPro" id="IPR002035">
    <property type="entry name" value="VWF_A"/>
</dbReference>
<dbReference type="SUPFAM" id="SSF51120">
    <property type="entry name" value="beta-Roll"/>
    <property type="match status" value="4"/>
</dbReference>
<dbReference type="PRINTS" id="PR01488">
    <property type="entry name" value="RTXTOXINA"/>
</dbReference>
<keyword evidence="3" id="KW-0964">Secreted</keyword>
<sequence>MTPDSNVVFIDTDERVTDFVSGSSSHHNQATYYIGRKDAVDDVLAGTGNDSIEGYSGADNLNGGGGDDLIIGGAGNDLIEGGSGSDTSLYTGAYGDYDIEFVTDGSIVISDSNVDRDGADTLKSVEFARFSDRTVNLRPGQDVAFVIDTTGSMFDDIGAVKAQSAAILNGIFDPSRGLLNSRVAVVGYNDPATETYLSFTEQPDPDDRKSAAIGAINRITVGGGGDFPEAVNAGLLRALNGGAGTWRKEAAARRIILFGDAPPKDVELAGQVYRLARNLNVDVPTAPVTRAMAPGLFMTSFSVADASADSPADVVPVQIYTVVIGSDASTAAAFREIATESGGTVFTASNASTVVETLLTVLAAPIYSIAADETSVVEGSAGSRNVSFTVSRDVATGAAAVTLAALGTADAEDVSSIPVTVNFADGETSRTVTVAVLGDRLIEADETFGLRIVSVDQPSTIGVGSAVLTITDDDTSVPLTIFDTDESNTLTGGEFGDLIHGFGGDDTVFGLAGDDTLFGDVGNDSVDGGAGDDAVRGFFGRDTLRGGAGNDLVSGEQDADWVDGGSGNDTVEGGDGDDVLFGGEGNDSLDGGDGADLGFGGDGDDLVHGFSGRDTLDGGAGNDLLYGDLDDDVVSGGDGADTVTGFFGSDQLFGNAGDDLLLGEQDNDILTGGTGVDTLEGGIGNDVLYGDDGRMALRGDFAGDRLIGGEGDDILYQGDGLDTLTGGSGRDIFEFKFTNPLALVEGGLVPGYTEIIDFNASDDRLNFDAANLGVDQAGANFVNTSSGGPSTRVDSFYSGAAAGAAGESVVVLTDQGFASASAAATAVTGEQAGDLILYFNTTVGTASMLYVRGENDAVSIARFTDVASVSDLAGKGFTQDNFVFV</sequence>
<dbReference type="GO" id="GO:0016020">
    <property type="term" value="C:membrane"/>
    <property type="evidence" value="ECO:0007669"/>
    <property type="project" value="UniProtKB-SubCell"/>
</dbReference>
<evidence type="ECO:0000256" key="9">
    <source>
        <dbReference type="ARBA" id="ARBA00023136"/>
    </source>
</evidence>
<dbReference type="InterPro" id="IPR001343">
    <property type="entry name" value="Hemolysn_Ca-bd"/>
</dbReference>
<feature type="domain" description="VWFA" evidence="11">
    <location>
        <begin position="142"/>
        <end position="362"/>
    </location>
</feature>
<keyword evidence="7" id="KW-0106">Calcium</keyword>
<dbReference type="SUPFAM" id="SSF53300">
    <property type="entry name" value="vWA-like"/>
    <property type="match status" value="1"/>
</dbReference>
<keyword evidence="13" id="KW-1185">Reference proteome</keyword>
<dbReference type="Pfam" id="PF03160">
    <property type="entry name" value="Calx-beta"/>
    <property type="match status" value="1"/>
</dbReference>
<reference evidence="12" key="1">
    <citation type="journal article" date="2016" name="Front. Microbiol.">
        <title>Genome Sequence of the Piezophilic, Mesophilic Sulfate-Reducing Bacterium Desulfovibrio indicus J2T.</title>
        <authorList>
            <person name="Cao J."/>
            <person name="Maignien L."/>
            <person name="Shao Z."/>
            <person name="Alain K."/>
            <person name="Jebbar M."/>
        </authorList>
    </citation>
    <scope>NUCLEOTIDE SEQUENCE</scope>
    <source>
        <strain evidence="12">JCM 32048</strain>
    </source>
</reference>
<dbReference type="InterPro" id="IPR050557">
    <property type="entry name" value="RTX_toxin/Mannuronan_C5-epim"/>
</dbReference>
<reference evidence="12" key="2">
    <citation type="submission" date="2021-08" db="EMBL/GenBank/DDBJ databases">
        <authorList>
            <person name="Tani A."/>
            <person name="Ola A."/>
            <person name="Ogura Y."/>
            <person name="Katsura K."/>
            <person name="Hayashi T."/>
        </authorList>
    </citation>
    <scope>NUCLEOTIDE SEQUENCE</scope>
    <source>
        <strain evidence="12">JCM 32048</strain>
    </source>
</reference>
<evidence type="ECO:0000256" key="6">
    <source>
        <dbReference type="ARBA" id="ARBA00022737"/>
    </source>
</evidence>
<dbReference type="GO" id="GO:0005576">
    <property type="term" value="C:extracellular region"/>
    <property type="evidence" value="ECO:0007669"/>
    <property type="project" value="UniProtKB-SubCell"/>
</dbReference>
<dbReference type="PROSITE" id="PS50234">
    <property type="entry name" value="VWFA"/>
    <property type="match status" value="1"/>
</dbReference>
<evidence type="ECO:0000256" key="1">
    <source>
        <dbReference type="ARBA" id="ARBA00004370"/>
    </source>
</evidence>
<dbReference type="InterPro" id="IPR018511">
    <property type="entry name" value="Hemolysin-typ_Ca-bd_CS"/>
</dbReference>
<dbReference type="SUPFAM" id="SSF141072">
    <property type="entry name" value="CalX-like"/>
    <property type="match status" value="1"/>
</dbReference>
<dbReference type="GO" id="GO:0007154">
    <property type="term" value="P:cell communication"/>
    <property type="evidence" value="ECO:0007669"/>
    <property type="project" value="InterPro"/>
</dbReference>
<dbReference type="Pfam" id="PF25106">
    <property type="entry name" value="VWA_4"/>
    <property type="match status" value="1"/>
</dbReference>
<dbReference type="InterPro" id="IPR056861">
    <property type="entry name" value="HMCN1-like_VWA"/>
</dbReference>
<evidence type="ECO:0000256" key="5">
    <source>
        <dbReference type="ARBA" id="ARBA00022729"/>
    </source>
</evidence>
<dbReference type="Gene3D" id="2.150.10.10">
    <property type="entry name" value="Serralysin-like metalloprotease, C-terminal"/>
    <property type="match status" value="4"/>
</dbReference>
<dbReference type="InterPro" id="IPR036465">
    <property type="entry name" value="vWFA_dom_sf"/>
</dbReference>
<evidence type="ECO:0000256" key="4">
    <source>
        <dbReference type="ARBA" id="ARBA00022656"/>
    </source>
</evidence>
<dbReference type="PRINTS" id="PR00313">
    <property type="entry name" value="CABNDNGRPT"/>
</dbReference>
<keyword evidence="5" id="KW-0732">Signal</keyword>
<dbReference type="PROSITE" id="PS00018">
    <property type="entry name" value="EF_HAND_1"/>
    <property type="match status" value="1"/>
</dbReference>
<dbReference type="InterPro" id="IPR018247">
    <property type="entry name" value="EF_Hand_1_Ca_BS"/>
</dbReference>
<keyword evidence="9" id="KW-0472">Membrane</keyword>
<dbReference type="AlphaFoldDB" id="A0AA37HDC5"/>
<evidence type="ECO:0000256" key="2">
    <source>
        <dbReference type="ARBA" id="ARBA00004613"/>
    </source>
</evidence>
<dbReference type="InterPro" id="IPR003644">
    <property type="entry name" value="Calx_beta"/>
</dbReference>
<evidence type="ECO:0000256" key="3">
    <source>
        <dbReference type="ARBA" id="ARBA00022525"/>
    </source>
</evidence>
<dbReference type="GO" id="GO:0090729">
    <property type="term" value="F:toxin activity"/>
    <property type="evidence" value="ECO:0007669"/>
    <property type="project" value="UniProtKB-KW"/>
</dbReference>
<dbReference type="Pfam" id="PF00353">
    <property type="entry name" value="HemolysinCabind"/>
    <property type="match status" value="7"/>
</dbReference>
<organism evidence="12 13">
    <name type="scientific">Methylobacterium frigidaeris</name>
    <dbReference type="NCBI Taxonomy" id="2038277"/>
    <lineage>
        <taxon>Bacteria</taxon>
        <taxon>Pseudomonadati</taxon>
        <taxon>Pseudomonadota</taxon>
        <taxon>Alphaproteobacteria</taxon>
        <taxon>Hyphomicrobiales</taxon>
        <taxon>Methylobacteriaceae</taxon>
        <taxon>Methylobacterium</taxon>
    </lineage>
</organism>